<gene>
    <name evidence="5" type="ORF">JQC93_13795</name>
</gene>
<sequence length="138" mass="14703">MNTSHQKGFTLVELLIVVAIIGVLSSIAVPTYKNYVKKSEAAAGYATARALLTNIDMHIQEQGSFPTDLADAGGSDDMNNLGLLSFDDTEQTVTFEFNGNSTIDNASFVLTRSNTGWGCQFVSAGVSIESSELPKSCN</sequence>
<dbReference type="Proteomes" id="UP000809621">
    <property type="component" value="Unassembled WGS sequence"/>
</dbReference>
<keyword evidence="2" id="KW-0488">Methylation</keyword>
<organism evidence="5 6">
    <name type="scientific">Vibrio ulleungensis</name>
    <dbReference type="NCBI Taxonomy" id="2807619"/>
    <lineage>
        <taxon>Bacteria</taxon>
        <taxon>Pseudomonadati</taxon>
        <taxon>Pseudomonadota</taxon>
        <taxon>Gammaproteobacteria</taxon>
        <taxon>Vibrionales</taxon>
        <taxon>Vibrionaceae</taxon>
        <taxon>Vibrio</taxon>
    </lineage>
</organism>
<dbReference type="Pfam" id="PF00114">
    <property type="entry name" value="Pilin"/>
    <property type="match status" value="1"/>
</dbReference>
<comment type="similarity">
    <text evidence="1 3">Belongs to the N-Me-Phe pilin family.</text>
</comment>
<dbReference type="InterPro" id="IPR045584">
    <property type="entry name" value="Pilin-like"/>
</dbReference>
<keyword evidence="4" id="KW-0472">Membrane</keyword>
<feature type="transmembrane region" description="Helical" evidence="4">
    <location>
        <begin position="12"/>
        <end position="32"/>
    </location>
</feature>
<evidence type="ECO:0000256" key="4">
    <source>
        <dbReference type="SAM" id="Phobius"/>
    </source>
</evidence>
<proteinExistence type="inferred from homology"/>
<comment type="caution">
    <text evidence="5">The sequence shown here is derived from an EMBL/GenBank/DDBJ whole genome shotgun (WGS) entry which is preliminary data.</text>
</comment>
<dbReference type="EMBL" id="JAFEUM010000005">
    <property type="protein sequence ID" value="MBM7037483.1"/>
    <property type="molecule type" value="Genomic_DNA"/>
</dbReference>
<dbReference type="Pfam" id="PF07963">
    <property type="entry name" value="N_methyl"/>
    <property type="match status" value="1"/>
</dbReference>
<dbReference type="RefSeq" id="WP_205159004.1">
    <property type="nucleotide sequence ID" value="NZ_JAFEUM010000005.1"/>
</dbReference>
<keyword evidence="4" id="KW-0812">Transmembrane</keyword>
<evidence type="ECO:0000256" key="3">
    <source>
        <dbReference type="RuleBase" id="RU000389"/>
    </source>
</evidence>
<dbReference type="InterPro" id="IPR001082">
    <property type="entry name" value="Pilin"/>
</dbReference>
<dbReference type="PANTHER" id="PTHR30093:SF34">
    <property type="entry name" value="PREPILIN PEPTIDASE-DEPENDENT PROTEIN D"/>
    <property type="match status" value="1"/>
</dbReference>
<dbReference type="SUPFAM" id="SSF54523">
    <property type="entry name" value="Pili subunits"/>
    <property type="match status" value="1"/>
</dbReference>
<evidence type="ECO:0000313" key="5">
    <source>
        <dbReference type="EMBL" id="MBM7037483.1"/>
    </source>
</evidence>
<dbReference type="NCBIfam" id="TIGR02532">
    <property type="entry name" value="IV_pilin_GFxxxE"/>
    <property type="match status" value="1"/>
</dbReference>
<evidence type="ECO:0000256" key="1">
    <source>
        <dbReference type="ARBA" id="ARBA00005233"/>
    </source>
</evidence>
<dbReference type="PANTHER" id="PTHR30093">
    <property type="entry name" value="GENERAL SECRETION PATHWAY PROTEIN G"/>
    <property type="match status" value="1"/>
</dbReference>
<evidence type="ECO:0000256" key="2">
    <source>
        <dbReference type="ARBA" id="ARBA00022481"/>
    </source>
</evidence>
<accession>A0ABS2HIY1</accession>
<reference evidence="5 6" key="1">
    <citation type="submission" date="2021-02" db="EMBL/GenBank/DDBJ databases">
        <authorList>
            <person name="Park J.-S."/>
        </authorList>
    </citation>
    <scope>NUCLEOTIDE SEQUENCE [LARGE SCALE GENOMIC DNA]</scope>
    <source>
        <strain evidence="5 6">188UL20-2</strain>
    </source>
</reference>
<dbReference type="Gene3D" id="3.30.700.10">
    <property type="entry name" value="Glycoprotein, Type 4 Pilin"/>
    <property type="match status" value="1"/>
</dbReference>
<evidence type="ECO:0000313" key="6">
    <source>
        <dbReference type="Proteomes" id="UP000809621"/>
    </source>
</evidence>
<dbReference type="PROSITE" id="PS00409">
    <property type="entry name" value="PROKAR_NTER_METHYL"/>
    <property type="match status" value="1"/>
</dbReference>
<protein>
    <submittedName>
        <fullName evidence="5">Prepilin-type N-terminal cleavage/methylation domain-containing protein</fullName>
    </submittedName>
</protein>
<keyword evidence="6" id="KW-1185">Reference proteome</keyword>
<keyword evidence="4" id="KW-1133">Transmembrane helix</keyword>
<dbReference type="InterPro" id="IPR012902">
    <property type="entry name" value="N_methyl_site"/>
</dbReference>
<keyword evidence="3" id="KW-0281">Fimbrium</keyword>
<name>A0ABS2HIY1_9VIBR</name>